<organism evidence="1 2">
    <name type="scientific">Pseudidiomarina aquimaris</name>
    <dbReference type="NCBI Taxonomy" id="641841"/>
    <lineage>
        <taxon>Bacteria</taxon>
        <taxon>Pseudomonadati</taxon>
        <taxon>Pseudomonadota</taxon>
        <taxon>Gammaproteobacteria</taxon>
        <taxon>Alteromonadales</taxon>
        <taxon>Idiomarinaceae</taxon>
        <taxon>Pseudidiomarina</taxon>
    </lineage>
</organism>
<reference evidence="2" key="1">
    <citation type="journal article" date="2018" name="Front. Microbiol.">
        <title>Genome-Based Analysis Reveals the Taxonomy and Diversity of the Family Idiomarinaceae.</title>
        <authorList>
            <person name="Liu Y."/>
            <person name="Lai Q."/>
            <person name="Shao Z."/>
        </authorList>
    </citation>
    <scope>NUCLEOTIDE SEQUENCE [LARGE SCALE GENOMIC DNA]</scope>
    <source>
        <strain evidence="2">SW15</strain>
    </source>
</reference>
<keyword evidence="2" id="KW-1185">Reference proteome</keyword>
<accession>A0A432XPM2</accession>
<dbReference type="EMBL" id="PIPT01000001">
    <property type="protein sequence ID" value="RUO50632.1"/>
    <property type="molecule type" value="Genomic_DNA"/>
</dbReference>
<dbReference type="AlphaFoldDB" id="A0A432XPM2"/>
<sequence length="382" mass="42388">MFIACTPVSYTADAKPTVTWSGVGFSGDWGSRAEIYPHTSSYFCTTQPCDASNSIEIWARERLLDSGALNESNFTLKLGLIDEDALDKVGLALAIANESVVIEELSVGGKVSYLTNYSIAGSSLFFDLASKKLIYSVPLITRYTTVYDSKPDTQEQQTVFQSMLQNDSLGINFFDEMAERLAKVEFQAEPTAYLKITAASFSDDVRENFSEQFNFGAAQRFLATYFENVFVKETGYALIPNAVGHAVGNKIATRLPSGDLTIELPDPGYTMTVNVAKLLFQRKPGNGSDSFCWAARVQWQLHELVFGEETVGSTDLKNVNCAVVGHDSILSHDAEYMKLIMGMLEKYAKQFKTQDANWINKYTDNPKHTRAAIKKLNEVFAQ</sequence>
<comment type="caution">
    <text evidence="1">The sequence shown here is derived from an EMBL/GenBank/DDBJ whole genome shotgun (WGS) entry which is preliminary data.</text>
</comment>
<dbReference type="Proteomes" id="UP000286678">
    <property type="component" value="Unassembled WGS sequence"/>
</dbReference>
<evidence type="ECO:0000313" key="2">
    <source>
        <dbReference type="Proteomes" id="UP000286678"/>
    </source>
</evidence>
<evidence type="ECO:0000313" key="1">
    <source>
        <dbReference type="EMBL" id="RUO50632.1"/>
    </source>
</evidence>
<protein>
    <submittedName>
        <fullName evidence="1">Uncharacterized protein</fullName>
    </submittedName>
</protein>
<name>A0A432XPM2_9GAMM</name>
<gene>
    <name evidence="1" type="ORF">CWE21_00565</name>
</gene>
<proteinExistence type="predicted"/>